<proteinExistence type="predicted"/>
<organism evidence="1 2">
    <name type="scientific">Heterorhabditis bacteriophora</name>
    <name type="common">Entomopathogenic nematode worm</name>
    <dbReference type="NCBI Taxonomy" id="37862"/>
    <lineage>
        <taxon>Eukaryota</taxon>
        <taxon>Metazoa</taxon>
        <taxon>Ecdysozoa</taxon>
        <taxon>Nematoda</taxon>
        <taxon>Chromadorea</taxon>
        <taxon>Rhabditida</taxon>
        <taxon>Rhabditina</taxon>
        <taxon>Rhabditomorpha</taxon>
        <taxon>Strongyloidea</taxon>
        <taxon>Heterorhabditidae</taxon>
        <taxon>Heterorhabditis</taxon>
    </lineage>
</organism>
<evidence type="ECO:0000313" key="2">
    <source>
        <dbReference type="WBParaSite" id="Hba_04276"/>
    </source>
</evidence>
<reference evidence="2" key="1">
    <citation type="submission" date="2016-11" db="UniProtKB">
        <authorList>
            <consortium name="WormBaseParasite"/>
        </authorList>
    </citation>
    <scope>IDENTIFICATION</scope>
</reference>
<evidence type="ECO:0000313" key="1">
    <source>
        <dbReference type="Proteomes" id="UP000095283"/>
    </source>
</evidence>
<protein>
    <submittedName>
        <fullName evidence="2">Uncharacterized protein</fullName>
    </submittedName>
</protein>
<name>A0A1I7WH05_HETBA</name>
<dbReference type="Proteomes" id="UP000095283">
    <property type="component" value="Unplaced"/>
</dbReference>
<accession>A0A1I7WH05</accession>
<dbReference type="WBParaSite" id="Hba_04276">
    <property type="protein sequence ID" value="Hba_04276"/>
    <property type="gene ID" value="Hba_04276"/>
</dbReference>
<dbReference type="AlphaFoldDB" id="A0A1I7WH05"/>
<sequence length="192" mass="22170">MDDIPQLFYTLSTPGTPISLLLWPTPYGTTISLVKPISKNKQIGIVLHKKKNRIAEVIADSSAARRGVPVKLPSPIKQDHFTAAVITEVAYRRLNPFAKNDQFFKRLDEVSRTKISYLYNLRANKIEYIEAADVLLFQNEFVSSQMFPLQCMFRELFYLLLKYRRIEDTSGTREMIWLVLGVGLAYRLETYT</sequence>
<keyword evidence="1" id="KW-1185">Reference proteome</keyword>